<dbReference type="GO" id="GO:0016020">
    <property type="term" value="C:membrane"/>
    <property type="evidence" value="ECO:0007669"/>
    <property type="project" value="TreeGrafter"/>
</dbReference>
<dbReference type="GO" id="GO:0032456">
    <property type="term" value="P:endocytic recycling"/>
    <property type="evidence" value="ECO:0007669"/>
    <property type="project" value="TreeGrafter"/>
</dbReference>
<feature type="compositionally biased region" description="Low complexity" evidence="2">
    <location>
        <begin position="116"/>
        <end position="129"/>
    </location>
</feature>
<evidence type="ECO:0008006" key="4">
    <source>
        <dbReference type="Google" id="ProtNLM"/>
    </source>
</evidence>
<organism evidence="3">
    <name type="scientific">Ditylum brightwellii</name>
    <dbReference type="NCBI Taxonomy" id="49249"/>
    <lineage>
        <taxon>Eukaryota</taxon>
        <taxon>Sar</taxon>
        <taxon>Stramenopiles</taxon>
        <taxon>Ochrophyta</taxon>
        <taxon>Bacillariophyta</taxon>
        <taxon>Mediophyceae</taxon>
        <taxon>Lithodesmiophycidae</taxon>
        <taxon>Lithodesmiales</taxon>
        <taxon>Lithodesmiaceae</taxon>
        <taxon>Ditylum</taxon>
    </lineage>
</organism>
<feature type="compositionally biased region" description="Basic and acidic residues" evidence="2">
    <location>
        <begin position="31"/>
        <end position="45"/>
    </location>
</feature>
<protein>
    <recommendedName>
        <fullName evidence="4">Vacuolar protein sorting-associated protein 51 homolog</fullName>
    </recommendedName>
</protein>
<dbReference type="GO" id="GO:0005829">
    <property type="term" value="C:cytosol"/>
    <property type="evidence" value="ECO:0007669"/>
    <property type="project" value="GOC"/>
</dbReference>
<dbReference type="GO" id="GO:0042147">
    <property type="term" value="P:retrograde transport, endosome to Golgi"/>
    <property type="evidence" value="ECO:0007669"/>
    <property type="project" value="TreeGrafter"/>
</dbReference>
<dbReference type="PANTHER" id="PTHR15954">
    <property type="entry name" value="VACUOLAR PROTEIN SORTING-ASSOCIATED PROTEIN 51 HOMOLOG"/>
    <property type="match status" value="1"/>
</dbReference>
<sequence length="1233" mass="134987">MVESDRDSDNDSFSSSDDEYLVESNATDTKMSQEDREAMIRKKLLESFYGSTSMATGDDDDEDEEQEDDFDEDENGVNAQDVSFPLESSPSHGETPNKDSVEALASNKKDGYAKPTHATSSSTKVASTKNSLDLDSPSFNSILHSRRHIQSSSISTLLNTNESLALDIRSFDSTMQTLVYENYSKFIDATDAIRSIGQSVHDSEKGLDRLQLAINNIESRTTELEDALKVSRDAVAEKLRVKRLLNRLDALLKLPSTLRTYIDCGKYRLAAKSHVSATAILTRHSAGFESLKSIELECNIILRTMVKELRNKIIHWSGEVMKRSPMLKHKHLFVDDDGGLLEHSVMYSDEEDEEGELNKEKAQKDDESEDGGDDSEQKKAATLALPPAQPETISEIFECSGTLLLLATVISTSANKKDTFSVKFSKKKCKSLALDACGRLLCSRLDDHGLEIKEETDTRIRESKRQLLDGNDGEEEIVLDGDQDTITEEQQQNDKSYLIPIQFLDGILETVTLYGVTFSTNTTSATTTASGVVVGGRPKEQDAEDQELLCDFVENMFSKFLGHVRVALLERSLHRLDDDDDDITDDEDDEKKYDEAYNEQQDDKAFADISHALTTLLRSVRDLASGLALPEVGLDVQVASSLVDRTVEITESMVRRRVSRIFHSLRFRILKNCLIPFVDSVVAIEKEGDEKKEGGEDGVEDMAHVVQVVQAASVALSDGMQLVDDTIRDIFSRRNAADTISASASDDDLHHASNTMLLGGVMAAPVDSAIVKLAVKRNARRLAMWLANAFEIVAGCEPAGSPLTLEVKDAGAGNDSGDESDDGGISGSHHQSKSRDSSAAAAAAAAATLDDDVASLYSGDDEFYGTKEEEDDGASLLLDSIITRVEYASTVKPYAKSDLTLAIAEMCRLAERSVAENMSQSIVNATMEEVKFAAKAAGLFGKMESSSYVGSNKNAAARGQQVVVDVDGTVAKRFKSAASRALAMYATDRGSKAADAACEGFFDSAMAATASSLGSEEISIPTSPRGGAWKCLEIAALASIDCANVFGGERAAGRVPPFPEDDNGIGGSSGLLHHRSPMHGLQLDVERMFTERVQIYSHPCRIMEFTRNAVVATVLKVAFRALLEQSRLCEFTTAGYRQMQVDVEFFRHMVPHYVKDDFMDDGTNGRTSLYNLLNDAMLNAGQRCLDPECVGVDEYYDSERACIVTPISIVREFMRNEEKKDSGGVTSKFVLLN</sequence>
<dbReference type="GO" id="GO:0000938">
    <property type="term" value="C:GARP complex"/>
    <property type="evidence" value="ECO:0007669"/>
    <property type="project" value="TreeGrafter"/>
</dbReference>
<evidence type="ECO:0000256" key="1">
    <source>
        <dbReference type="ARBA" id="ARBA00006080"/>
    </source>
</evidence>
<gene>
    <name evidence="3" type="ORF">DBRI00130_LOCUS18699</name>
</gene>
<feature type="compositionally biased region" description="Acidic residues" evidence="2">
    <location>
        <begin position="57"/>
        <end position="75"/>
    </location>
</feature>
<dbReference type="EMBL" id="HBNS01023652">
    <property type="protein sequence ID" value="CAE4614438.1"/>
    <property type="molecule type" value="Transcribed_RNA"/>
</dbReference>
<feature type="compositionally biased region" description="Acidic residues" evidence="2">
    <location>
        <begin position="10"/>
        <end position="21"/>
    </location>
</feature>
<reference evidence="3" key="1">
    <citation type="submission" date="2021-01" db="EMBL/GenBank/DDBJ databases">
        <authorList>
            <person name="Corre E."/>
            <person name="Pelletier E."/>
            <person name="Niang G."/>
            <person name="Scheremetjew M."/>
            <person name="Finn R."/>
            <person name="Kale V."/>
            <person name="Holt S."/>
            <person name="Cochrane G."/>
            <person name="Meng A."/>
            <person name="Brown T."/>
            <person name="Cohen L."/>
        </authorList>
    </citation>
    <scope>NUCLEOTIDE SEQUENCE</scope>
    <source>
        <strain evidence="3">GSO104</strain>
    </source>
</reference>
<dbReference type="InterPro" id="IPR014812">
    <property type="entry name" value="Vps51"/>
</dbReference>
<proteinExistence type="inferred from homology"/>
<comment type="similarity">
    <text evidence="1">Belongs to the VPS51 family.</text>
</comment>
<feature type="compositionally biased region" description="Basic and acidic residues" evidence="2">
    <location>
        <begin position="95"/>
        <end position="112"/>
    </location>
</feature>
<feature type="region of interest" description="Disordered" evidence="2">
    <location>
        <begin position="805"/>
        <end position="839"/>
    </location>
</feature>
<evidence type="ECO:0000256" key="2">
    <source>
        <dbReference type="SAM" id="MobiDB-lite"/>
    </source>
</evidence>
<accession>A0A7S4VRK0</accession>
<dbReference type="Pfam" id="PF08700">
    <property type="entry name" value="VPS51_Exo84_N"/>
    <property type="match status" value="1"/>
</dbReference>
<name>A0A7S4VRK0_9STRA</name>
<dbReference type="GO" id="GO:0048193">
    <property type="term" value="P:Golgi vesicle transport"/>
    <property type="evidence" value="ECO:0007669"/>
    <property type="project" value="TreeGrafter"/>
</dbReference>
<dbReference type="GO" id="GO:0007030">
    <property type="term" value="P:Golgi organization"/>
    <property type="evidence" value="ECO:0007669"/>
    <property type="project" value="TreeGrafter"/>
</dbReference>
<dbReference type="AlphaFoldDB" id="A0A7S4VRK0"/>
<feature type="region of interest" description="Disordered" evidence="2">
    <location>
        <begin position="1"/>
        <end position="131"/>
    </location>
</feature>
<feature type="compositionally biased region" description="Basic and acidic residues" evidence="2">
    <location>
        <begin position="356"/>
        <end position="365"/>
    </location>
</feature>
<dbReference type="GO" id="GO:1990745">
    <property type="term" value="C:EARP complex"/>
    <property type="evidence" value="ECO:0007669"/>
    <property type="project" value="TreeGrafter"/>
</dbReference>
<evidence type="ECO:0000313" key="3">
    <source>
        <dbReference type="EMBL" id="CAE4614438.1"/>
    </source>
</evidence>
<dbReference type="GO" id="GO:0007041">
    <property type="term" value="P:lysosomal transport"/>
    <property type="evidence" value="ECO:0007669"/>
    <property type="project" value="TreeGrafter"/>
</dbReference>
<feature type="region of interest" description="Disordered" evidence="2">
    <location>
        <begin position="349"/>
        <end position="387"/>
    </location>
</feature>
<feature type="compositionally biased region" description="Polar residues" evidence="2">
    <location>
        <begin position="77"/>
        <end position="94"/>
    </location>
</feature>
<dbReference type="PANTHER" id="PTHR15954:SF4">
    <property type="entry name" value="VACUOLAR PROTEIN SORTING-ASSOCIATED PROTEIN 51 HOMOLOG"/>
    <property type="match status" value="1"/>
</dbReference>